<dbReference type="RefSeq" id="XP_031764520.2">
    <property type="nucleotide sequence ID" value="XM_031908660.2"/>
</dbReference>
<feature type="chain" id="PRO_5046174832" evidence="5">
    <location>
        <begin position="30"/>
        <end position="544"/>
    </location>
</feature>
<accession>A0A6J3BXY3</accession>
<organism evidence="6 7">
    <name type="scientific">Galleria mellonella</name>
    <name type="common">Greater wax moth</name>
    <dbReference type="NCBI Taxonomy" id="7137"/>
    <lineage>
        <taxon>Eukaryota</taxon>
        <taxon>Metazoa</taxon>
        <taxon>Ecdysozoa</taxon>
        <taxon>Arthropoda</taxon>
        <taxon>Hexapoda</taxon>
        <taxon>Insecta</taxon>
        <taxon>Pterygota</taxon>
        <taxon>Neoptera</taxon>
        <taxon>Endopterygota</taxon>
        <taxon>Lepidoptera</taxon>
        <taxon>Glossata</taxon>
        <taxon>Ditrysia</taxon>
        <taxon>Pyraloidea</taxon>
        <taxon>Pyralidae</taxon>
        <taxon>Galleriinae</taxon>
        <taxon>Galleria</taxon>
    </lineage>
</organism>
<dbReference type="AlphaFoldDB" id="A0A6J3BXY3"/>
<keyword evidence="6" id="KW-1185">Reference proteome</keyword>
<dbReference type="InParanoid" id="A0A6J3BXY3"/>
<dbReference type="PANTHER" id="PTHR12236">
    <property type="entry name" value="STRUCTURAL CONTITUENT OF CUTICLE"/>
    <property type="match status" value="1"/>
</dbReference>
<dbReference type="Pfam" id="PF00379">
    <property type="entry name" value="Chitin_bind_4"/>
    <property type="match status" value="1"/>
</dbReference>
<reference evidence="7" key="1">
    <citation type="submission" date="2025-08" db="UniProtKB">
        <authorList>
            <consortium name="RefSeq"/>
        </authorList>
    </citation>
    <scope>IDENTIFICATION</scope>
    <source>
        <tissue evidence="7">Whole larvae</tissue>
    </source>
</reference>
<dbReference type="InterPro" id="IPR051217">
    <property type="entry name" value="Insect_Cuticle_Struc_Prot"/>
</dbReference>
<evidence type="ECO:0000256" key="4">
    <source>
        <dbReference type="SAM" id="MobiDB-lite"/>
    </source>
</evidence>
<feature type="signal peptide" evidence="5">
    <location>
        <begin position="1"/>
        <end position="29"/>
    </location>
</feature>
<dbReference type="KEGG" id="gmw:113514718"/>
<dbReference type="GeneID" id="113514718"/>
<gene>
    <name evidence="7" type="primary">LOC113514718</name>
</gene>
<evidence type="ECO:0000256" key="5">
    <source>
        <dbReference type="SAM" id="SignalP"/>
    </source>
</evidence>
<dbReference type="InterPro" id="IPR031311">
    <property type="entry name" value="CHIT_BIND_RR_consensus"/>
</dbReference>
<evidence type="ECO:0000256" key="3">
    <source>
        <dbReference type="PROSITE-ProRule" id="PRU00497"/>
    </source>
</evidence>
<dbReference type="Proteomes" id="UP001652740">
    <property type="component" value="Unplaced"/>
</dbReference>
<dbReference type="PROSITE" id="PS00233">
    <property type="entry name" value="CHIT_BIND_RR_1"/>
    <property type="match status" value="1"/>
</dbReference>
<dbReference type="PROSITE" id="PS51155">
    <property type="entry name" value="CHIT_BIND_RR_2"/>
    <property type="match status" value="1"/>
</dbReference>
<keyword evidence="2 5" id="KW-0732">Signal</keyword>
<dbReference type="PANTHER" id="PTHR12236:SF79">
    <property type="entry name" value="CUTICULAR PROTEIN 50CB-RELATED"/>
    <property type="match status" value="1"/>
</dbReference>
<sequence>MLLGTMAQSTVHQIKFLTLILLIVKTTTAKPSKTSARPVFEVVNEQPVDRIDDFKSFNVPGNLPYGNPLAGNSQQNARLHAQNQQAMFNAERVRQHRAQLQRWANIPRPMDSYMRAYHESQESHQLELEKQQSNLRDKKQGNTEPKLKNRPSQNKQETLRRGVKVIPEVVKLTKDAALKTEKNRNHRSYGSDNYQQYMQPQRYKTIYVSPAPTYDQGVTIKPNGNNEITDEENTKLYTEAVPSKTQYVYPKQYSQMQNYESAQDIATLNSILKKNPHDQLSELNALISSSYNTNETPKELDTPIDLYFYMKDDPAQNLNQHNEHSIYGQVPPTYTSAYTTNLKDHTPITEEVDDISDPNKNTKIQAYGIQTVLSAQPQDVETTTVKSNNYYKVEVASQTITSGYKPSEAKVQYYLSTNEGEKPQASAYVQPLELHNQNKGGAGDESERYLHHNAQYTGVQHLSEDGTGVSAYGVDNLHYAAKYEFGYRVRDHHSGNDFGHSEAKHGEATNGHYHVLLPDGRMQKVKYSAGPEGFHADITYDHLH</sequence>
<evidence type="ECO:0000256" key="2">
    <source>
        <dbReference type="ARBA" id="ARBA00022729"/>
    </source>
</evidence>
<keyword evidence="1 3" id="KW-0193">Cuticle</keyword>
<dbReference type="GO" id="GO:0031012">
    <property type="term" value="C:extracellular matrix"/>
    <property type="evidence" value="ECO:0007669"/>
    <property type="project" value="TreeGrafter"/>
</dbReference>
<evidence type="ECO:0000256" key="1">
    <source>
        <dbReference type="ARBA" id="ARBA00022460"/>
    </source>
</evidence>
<protein>
    <submittedName>
        <fullName evidence="7">Uncharacterized protein LOC113514718</fullName>
    </submittedName>
</protein>
<evidence type="ECO:0000313" key="7">
    <source>
        <dbReference type="RefSeq" id="XP_031764520.2"/>
    </source>
</evidence>
<dbReference type="GO" id="GO:0005615">
    <property type="term" value="C:extracellular space"/>
    <property type="evidence" value="ECO:0007669"/>
    <property type="project" value="TreeGrafter"/>
</dbReference>
<dbReference type="InterPro" id="IPR000618">
    <property type="entry name" value="Insect_cuticle"/>
</dbReference>
<proteinExistence type="predicted"/>
<feature type="compositionally biased region" description="Basic and acidic residues" evidence="4">
    <location>
        <begin position="118"/>
        <end position="147"/>
    </location>
</feature>
<name>A0A6J3BXY3_GALME</name>
<feature type="region of interest" description="Disordered" evidence="4">
    <location>
        <begin position="118"/>
        <end position="161"/>
    </location>
</feature>
<evidence type="ECO:0000313" key="6">
    <source>
        <dbReference type="Proteomes" id="UP001652740"/>
    </source>
</evidence>
<dbReference type="GO" id="GO:0042302">
    <property type="term" value="F:structural constituent of cuticle"/>
    <property type="evidence" value="ECO:0007669"/>
    <property type="project" value="UniProtKB-UniRule"/>
</dbReference>